<dbReference type="PANTHER" id="PTHR43875:SF15">
    <property type="entry name" value="TREHALOSE IMPORT ATP-BINDING PROTEIN SUGC"/>
    <property type="match status" value="1"/>
</dbReference>
<organism evidence="8">
    <name type="scientific">Alkalihalobacillus alcalophilus ATCC 27647 = CGMCC 1.3604</name>
    <dbReference type="NCBI Taxonomy" id="1218173"/>
    <lineage>
        <taxon>Bacteria</taxon>
        <taxon>Bacillati</taxon>
        <taxon>Bacillota</taxon>
        <taxon>Bacilli</taxon>
        <taxon>Bacillales</taxon>
        <taxon>Bacillaceae</taxon>
        <taxon>Alkalihalobacillus</taxon>
    </lineage>
</organism>
<evidence type="ECO:0000256" key="5">
    <source>
        <dbReference type="ARBA" id="ARBA00022967"/>
    </source>
</evidence>
<feature type="domain" description="ABC transporter" evidence="7">
    <location>
        <begin position="40"/>
        <end position="271"/>
    </location>
</feature>
<dbReference type="InterPro" id="IPR012340">
    <property type="entry name" value="NA-bd_OB-fold"/>
</dbReference>
<dbReference type="GO" id="GO:0005524">
    <property type="term" value="F:ATP binding"/>
    <property type="evidence" value="ECO:0007669"/>
    <property type="project" value="UniProtKB-KW"/>
</dbReference>
<accession>K4MKG1</accession>
<dbReference type="SUPFAM" id="SSF52540">
    <property type="entry name" value="P-loop containing nucleoside triphosphate hydrolases"/>
    <property type="match status" value="1"/>
</dbReference>
<keyword evidence="1" id="KW-0813">Transport</keyword>
<dbReference type="InterPro" id="IPR047641">
    <property type="entry name" value="ABC_transpr_MalK/UgpC-like"/>
</dbReference>
<dbReference type="InterPro" id="IPR003593">
    <property type="entry name" value="AAA+_ATPase"/>
</dbReference>
<evidence type="ECO:0000256" key="4">
    <source>
        <dbReference type="ARBA" id="ARBA00022840"/>
    </source>
</evidence>
<dbReference type="GO" id="GO:0016887">
    <property type="term" value="F:ATP hydrolysis activity"/>
    <property type="evidence" value="ECO:0007669"/>
    <property type="project" value="InterPro"/>
</dbReference>
<reference evidence="8" key="1">
    <citation type="submission" date="2012-07" db="EMBL/GenBank/DDBJ databases">
        <title>A Draft Genome for Bacillus alcalophilus strain ATCC 27647.</title>
        <authorList>
            <person name="Attie O."/>
            <person name="Jayaprakash A."/>
            <person name="Sachidanandam R."/>
            <person name="Shah H."/>
            <person name="Paulsen I."/>
            <person name="Morino M."/>
            <person name="Ito M."/>
            <person name="Krulwich T."/>
        </authorList>
    </citation>
    <scope>NUCLEOTIDE SEQUENCE</scope>
    <source>
        <strain evidence="8">ATCC 27647</strain>
    </source>
</reference>
<dbReference type="NCBIfam" id="NF008653">
    <property type="entry name" value="PRK11650.1"/>
    <property type="match status" value="1"/>
</dbReference>
<dbReference type="InterPro" id="IPR017871">
    <property type="entry name" value="ABC_transporter-like_CS"/>
</dbReference>
<dbReference type="Gene3D" id="3.40.50.300">
    <property type="entry name" value="P-loop containing nucleotide triphosphate hydrolases"/>
    <property type="match status" value="1"/>
</dbReference>
<name>K4MKG1_ALKAL</name>
<dbReference type="Gene3D" id="2.40.50.140">
    <property type="entry name" value="Nucleic acid-binding proteins"/>
    <property type="match status" value="1"/>
</dbReference>
<keyword evidence="4" id="KW-0067">ATP-binding</keyword>
<dbReference type="PANTHER" id="PTHR43875">
    <property type="entry name" value="MALTODEXTRIN IMPORT ATP-BINDING PROTEIN MSMX"/>
    <property type="match status" value="1"/>
</dbReference>
<dbReference type="InterPro" id="IPR015855">
    <property type="entry name" value="ABC_transpr_MalK-like"/>
</dbReference>
<dbReference type="InterPro" id="IPR008995">
    <property type="entry name" value="Mo/tungstate-bd_C_term_dom"/>
</dbReference>
<dbReference type="Pfam" id="PF00005">
    <property type="entry name" value="ABC_tran"/>
    <property type="match status" value="1"/>
</dbReference>
<dbReference type="GO" id="GO:0140359">
    <property type="term" value="F:ABC-type transporter activity"/>
    <property type="evidence" value="ECO:0007669"/>
    <property type="project" value="InterPro"/>
</dbReference>
<protein>
    <submittedName>
        <fullName evidence="8">Sugar transporter</fullName>
    </submittedName>
</protein>
<proteinExistence type="predicted"/>
<dbReference type="Gene3D" id="2.40.50.100">
    <property type="match status" value="1"/>
</dbReference>
<dbReference type="Pfam" id="PF17912">
    <property type="entry name" value="OB_MalK"/>
    <property type="match status" value="1"/>
</dbReference>
<dbReference type="PROSITE" id="PS00211">
    <property type="entry name" value="ABC_TRANSPORTER_1"/>
    <property type="match status" value="1"/>
</dbReference>
<dbReference type="InterPro" id="IPR040582">
    <property type="entry name" value="OB_MalK-like"/>
</dbReference>
<evidence type="ECO:0000256" key="6">
    <source>
        <dbReference type="ARBA" id="ARBA00023136"/>
    </source>
</evidence>
<keyword evidence="6" id="KW-0472">Membrane</keyword>
<dbReference type="SMART" id="SM00382">
    <property type="entry name" value="AAA"/>
    <property type="match status" value="1"/>
</dbReference>
<keyword evidence="5" id="KW-1278">Translocase</keyword>
<dbReference type="GO" id="GO:0008643">
    <property type="term" value="P:carbohydrate transport"/>
    <property type="evidence" value="ECO:0007669"/>
    <property type="project" value="InterPro"/>
</dbReference>
<sequence length="409" mass="45995">MIGTFKLVNDAFNTKLLTNYMSYDLVFEQFRGEGGVMKKIELQNICKSYDEQSFAVKDVNVEIQEGEFFILVGPSGCGKSTLLRMIAGLEEISVGTLLFDGNEANQLQPSKRGLSMVFQNYALYPHLSVEENILFGLKVKKVKKEERKKRCLEAAELLGLTDYLHRKPRELSGGQRQRVALARTVVSQMPICLMDEPLSNLDAKLRGQMRYEIRQLQRKLGTTMIYVTHDQVEAMTMGDRIMVLKNGEVQQIGTPLEVYNQPANEFVATFIGAPPMNLINGTVNEKGEVLVNKEGSIVIPSLSHLKMGSSVKVGLRPEHILFERENASDLVIHAKVVNSEVLGNESVILFTFENETWKAKWSGQWPLESNQELKVYASIENIHLFDGESGQVIQSPQNVSPFHKEVQAL</sequence>
<keyword evidence="2" id="KW-1003">Cell membrane</keyword>
<dbReference type="CDD" id="cd03301">
    <property type="entry name" value="ABC_MalK_N"/>
    <property type="match status" value="1"/>
</dbReference>
<keyword evidence="8" id="KW-0762">Sugar transport</keyword>
<keyword evidence="3" id="KW-0547">Nucleotide-binding</keyword>
<evidence type="ECO:0000256" key="2">
    <source>
        <dbReference type="ARBA" id="ARBA00022475"/>
    </source>
</evidence>
<dbReference type="InterPro" id="IPR027417">
    <property type="entry name" value="P-loop_NTPase"/>
</dbReference>
<evidence type="ECO:0000256" key="3">
    <source>
        <dbReference type="ARBA" id="ARBA00022741"/>
    </source>
</evidence>
<gene>
    <name evidence="8" type="ORF">BalcAV1237</name>
</gene>
<dbReference type="PROSITE" id="PS50893">
    <property type="entry name" value="ABC_TRANSPORTER_2"/>
    <property type="match status" value="1"/>
</dbReference>
<dbReference type="EMBL" id="JX399297">
    <property type="protein sequence ID" value="AFV25720.1"/>
    <property type="molecule type" value="Genomic_DNA"/>
</dbReference>
<evidence type="ECO:0000259" key="7">
    <source>
        <dbReference type="PROSITE" id="PS50893"/>
    </source>
</evidence>
<dbReference type="FunFam" id="3.40.50.300:FF:000042">
    <property type="entry name" value="Maltose/maltodextrin ABC transporter, ATP-binding protein"/>
    <property type="match status" value="1"/>
</dbReference>
<dbReference type="SUPFAM" id="SSF50331">
    <property type="entry name" value="MOP-like"/>
    <property type="match status" value="1"/>
</dbReference>
<dbReference type="GO" id="GO:0055052">
    <property type="term" value="C:ATP-binding cassette (ABC) transporter complex, substrate-binding subunit-containing"/>
    <property type="evidence" value="ECO:0007669"/>
    <property type="project" value="TreeGrafter"/>
</dbReference>
<dbReference type="AlphaFoldDB" id="K4MKG1"/>
<evidence type="ECO:0000313" key="8">
    <source>
        <dbReference type="EMBL" id="AFV25720.1"/>
    </source>
</evidence>
<evidence type="ECO:0000256" key="1">
    <source>
        <dbReference type="ARBA" id="ARBA00022448"/>
    </source>
</evidence>
<dbReference type="InterPro" id="IPR003439">
    <property type="entry name" value="ABC_transporter-like_ATP-bd"/>
</dbReference>